<evidence type="ECO:0000256" key="5">
    <source>
        <dbReference type="ARBA" id="ARBA00023136"/>
    </source>
</evidence>
<proteinExistence type="inferred from homology"/>
<evidence type="ECO:0000256" key="3">
    <source>
        <dbReference type="ARBA" id="ARBA00022692"/>
    </source>
</evidence>
<dbReference type="Pfam" id="PF14967">
    <property type="entry name" value="FAM70"/>
    <property type="match status" value="1"/>
</dbReference>
<feature type="transmembrane region" description="Helical" evidence="6">
    <location>
        <begin position="58"/>
        <end position="78"/>
    </location>
</feature>
<gene>
    <name evidence="8" type="primary">TMEM255B</name>
</gene>
<feature type="transmembrane region" description="Helical" evidence="6">
    <location>
        <begin position="85"/>
        <end position="110"/>
    </location>
</feature>
<protein>
    <submittedName>
        <fullName evidence="8">Transmembrane protein 255B isoform X3</fullName>
    </submittedName>
</protein>
<organism evidence="7 8">
    <name type="scientific">Mustela putorius furo</name>
    <name type="common">European domestic ferret</name>
    <name type="synonym">Mustela furo</name>
    <dbReference type="NCBI Taxonomy" id="9669"/>
    <lineage>
        <taxon>Eukaryota</taxon>
        <taxon>Metazoa</taxon>
        <taxon>Chordata</taxon>
        <taxon>Craniata</taxon>
        <taxon>Vertebrata</taxon>
        <taxon>Euteleostomi</taxon>
        <taxon>Mammalia</taxon>
        <taxon>Eutheria</taxon>
        <taxon>Laurasiatheria</taxon>
        <taxon>Carnivora</taxon>
        <taxon>Caniformia</taxon>
        <taxon>Musteloidea</taxon>
        <taxon>Mustelidae</taxon>
        <taxon>Mustelinae</taxon>
        <taxon>Mustela</taxon>
    </lineage>
</organism>
<comment type="similarity">
    <text evidence="2">Belongs to the TMEM255 family.</text>
</comment>
<dbReference type="CTD" id="348013"/>
<dbReference type="PANTHER" id="PTHR33721:SF3">
    <property type="entry name" value="TRANSMEMBRANE PROTEIN 255B"/>
    <property type="match status" value="1"/>
</dbReference>
<evidence type="ECO:0000256" key="4">
    <source>
        <dbReference type="ARBA" id="ARBA00022989"/>
    </source>
</evidence>
<dbReference type="InterPro" id="IPR028014">
    <property type="entry name" value="TMEM255"/>
</dbReference>
<keyword evidence="3 6" id="KW-0812">Transmembrane</keyword>
<accession>A0A8U0V398</accession>
<evidence type="ECO:0000256" key="2">
    <source>
        <dbReference type="ARBA" id="ARBA00007903"/>
    </source>
</evidence>
<name>A0A8U0V398_MUSPF</name>
<dbReference type="GO" id="GO:0016020">
    <property type="term" value="C:membrane"/>
    <property type="evidence" value="ECO:0007669"/>
    <property type="project" value="UniProtKB-SubCell"/>
</dbReference>
<dbReference type="AlphaFoldDB" id="A0A8U0V398"/>
<dbReference type="GeneID" id="101687299"/>
<keyword evidence="4 6" id="KW-1133">Transmembrane helix</keyword>
<keyword evidence="5 6" id="KW-0472">Membrane</keyword>
<comment type="subcellular location">
    <subcellularLocation>
        <location evidence="1">Membrane</location>
        <topology evidence="1">Multi-pass membrane protein</topology>
    </subcellularLocation>
</comment>
<keyword evidence="7" id="KW-1185">Reference proteome</keyword>
<evidence type="ECO:0000313" key="7">
    <source>
        <dbReference type="Proteomes" id="UP000000715"/>
    </source>
</evidence>
<dbReference type="Proteomes" id="UP000000715">
    <property type="component" value="Unplaced"/>
</dbReference>
<sequence>MQPLAPGPLALLDTTEGFARRKKDALWSVGSLLVVSAAILTVGLAATTRTENVTMGGYYPGIILGFGAFLGITGLNLVENRKQMLVAAIVFVSFGVVAAFCCALVDGVFVARHIVSLPPFALRGCRGSDTPAESQPRPRALWRLPPRPADAGSPANVFPRSLQSGPSTRVHVPVREHMRAHTHAHDSQAHTVHHALVCFPHTRARTHTHTHAHVRTQTQAHTHLCAVHAHTAHAYVYTGTLTCYCASVHSGTHSRTHAHVRVSTLTHACVQTPWRTRVHTRALTGLGISAGVPVCSSQL</sequence>
<evidence type="ECO:0000256" key="6">
    <source>
        <dbReference type="SAM" id="Phobius"/>
    </source>
</evidence>
<feature type="transmembrane region" description="Helical" evidence="6">
    <location>
        <begin position="25"/>
        <end position="46"/>
    </location>
</feature>
<dbReference type="PANTHER" id="PTHR33721">
    <property type="entry name" value="TRANSMEMBRANE PROTEIN 255B-LIKE"/>
    <property type="match status" value="1"/>
</dbReference>
<reference evidence="8" key="1">
    <citation type="submission" date="2025-08" db="UniProtKB">
        <authorList>
            <consortium name="RefSeq"/>
        </authorList>
    </citation>
    <scope>IDENTIFICATION</scope>
    <source>
        <tissue evidence="8">Brain</tissue>
    </source>
</reference>
<evidence type="ECO:0000313" key="8">
    <source>
        <dbReference type="RefSeq" id="XP_044937183.1"/>
    </source>
</evidence>
<evidence type="ECO:0000256" key="1">
    <source>
        <dbReference type="ARBA" id="ARBA00004141"/>
    </source>
</evidence>
<dbReference type="RefSeq" id="XP_044937183.1">
    <property type="nucleotide sequence ID" value="XM_045081248.1"/>
</dbReference>